<keyword evidence="4" id="KW-1185">Reference proteome</keyword>
<evidence type="ECO:0000256" key="2">
    <source>
        <dbReference type="SAM" id="MobiDB-lite"/>
    </source>
</evidence>
<dbReference type="EMBL" id="FNJR01000016">
    <property type="protein sequence ID" value="SDP94656.1"/>
    <property type="molecule type" value="Genomic_DNA"/>
</dbReference>
<name>A0A1H0WWN8_9ACTN</name>
<evidence type="ECO:0008006" key="5">
    <source>
        <dbReference type="Google" id="ProtNLM"/>
    </source>
</evidence>
<dbReference type="STRING" id="405564.SAMN04487905_11652"/>
<feature type="compositionally biased region" description="Basic and acidic residues" evidence="2">
    <location>
        <begin position="319"/>
        <end position="330"/>
    </location>
</feature>
<feature type="region of interest" description="Disordered" evidence="2">
    <location>
        <begin position="300"/>
        <end position="360"/>
    </location>
</feature>
<organism evidence="3 4">
    <name type="scientific">Actinopolyspora xinjiangensis</name>
    <dbReference type="NCBI Taxonomy" id="405564"/>
    <lineage>
        <taxon>Bacteria</taxon>
        <taxon>Bacillati</taxon>
        <taxon>Actinomycetota</taxon>
        <taxon>Actinomycetes</taxon>
        <taxon>Actinopolysporales</taxon>
        <taxon>Actinopolysporaceae</taxon>
        <taxon>Actinopolyspora</taxon>
    </lineage>
</organism>
<reference evidence="4" key="1">
    <citation type="submission" date="2016-10" db="EMBL/GenBank/DDBJ databases">
        <authorList>
            <person name="Varghese N."/>
            <person name="Submissions S."/>
        </authorList>
    </citation>
    <scope>NUCLEOTIDE SEQUENCE [LARGE SCALE GENOMIC DNA]</scope>
    <source>
        <strain evidence="4">DSM 46732</strain>
    </source>
</reference>
<evidence type="ECO:0000313" key="4">
    <source>
        <dbReference type="Proteomes" id="UP000199497"/>
    </source>
</evidence>
<keyword evidence="1" id="KW-0175">Coiled coil</keyword>
<sequence length="360" mass="41024">MYNGNCRVGGVARSNRMQPLSDQGWGETVGHNDSRELVPLKSDFDVVWRGFRRSQVQFYIQQTEAEVRMLTEDRDSALSQVSDLNAQLEQARAEIDSLRRQLDDVCRTPVEETALSDRLRRMVQLANDEAAEIIASARATAEHEWSRSEQAASELRARYESLVAEADEWRQQAQDQRQQALEQTSREIERMADEAEQHRRRLDREAEQRRNEIERDFEISMAARRQEAMRELAERDRASRQEAERRISEAAAEAERRTKRANEQVEAMRALRRNMAEQVRAGQQLLNEAEPFLAASMNGTESEQADAYALVGTEEDTSEEVRDEPVELPRQRAVAQDSDAPADEEDTVLSGVSGTQGGTS</sequence>
<dbReference type="Proteomes" id="UP000199497">
    <property type="component" value="Unassembled WGS sequence"/>
</dbReference>
<feature type="region of interest" description="Disordered" evidence="2">
    <location>
        <begin position="228"/>
        <end position="261"/>
    </location>
</feature>
<proteinExistence type="predicted"/>
<evidence type="ECO:0000313" key="3">
    <source>
        <dbReference type="EMBL" id="SDP94656.1"/>
    </source>
</evidence>
<evidence type="ECO:0000256" key="1">
    <source>
        <dbReference type="SAM" id="Coils"/>
    </source>
</evidence>
<feature type="coiled-coil region" evidence="1">
    <location>
        <begin position="60"/>
        <end position="108"/>
    </location>
</feature>
<dbReference type="AlphaFoldDB" id="A0A1H0WWN8"/>
<accession>A0A1H0WWN8</accession>
<gene>
    <name evidence="3" type="ORF">SAMN04487905_11652</name>
</gene>
<protein>
    <recommendedName>
        <fullName evidence="5">DivIVA protein</fullName>
    </recommendedName>
</protein>